<keyword evidence="1" id="KW-0812">Transmembrane</keyword>
<accession>A0A9D1T6K6</accession>
<feature type="domain" description="Glycine zipper-like" evidence="2">
    <location>
        <begin position="18"/>
        <end position="54"/>
    </location>
</feature>
<dbReference type="Proteomes" id="UP000886723">
    <property type="component" value="Unassembled WGS sequence"/>
</dbReference>
<evidence type="ECO:0000256" key="1">
    <source>
        <dbReference type="SAM" id="Phobius"/>
    </source>
</evidence>
<dbReference type="EMBL" id="DVON01000209">
    <property type="protein sequence ID" value="HIV13467.1"/>
    <property type="molecule type" value="Genomic_DNA"/>
</dbReference>
<protein>
    <recommendedName>
        <fullName evidence="2">Glycine zipper-like domain-containing protein</fullName>
    </recommendedName>
</protein>
<dbReference type="AlphaFoldDB" id="A0A9D1T6K6"/>
<evidence type="ECO:0000313" key="3">
    <source>
        <dbReference type="EMBL" id="HIV13467.1"/>
    </source>
</evidence>
<evidence type="ECO:0000259" key="2">
    <source>
        <dbReference type="Pfam" id="PF26273"/>
    </source>
</evidence>
<reference evidence="3" key="2">
    <citation type="journal article" date="2021" name="PeerJ">
        <title>Extensive microbial diversity within the chicken gut microbiome revealed by metagenomics and culture.</title>
        <authorList>
            <person name="Gilroy R."/>
            <person name="Ravi A."/>
            <person name="Getino M."/>
            <person name="Pursley I."/>
            <person name="Horton D.L."/>
            <person name="Alikhan N.F."/>
            <person name="Baker D."/>
            <person name="Gharbi K."/>
            <person name="Hall N."/>
            <person name="Watson M."/>
            <person name="Adriaenssens E.M."/>
            <person name="Foster-Nyarko E."/>
            <person name="Jarju S."/>
            <person name="Secka A."/>
            <person name="Antonio M."/>
            <person name="Oren A."/>
            <person name="Chaudhuri R.R."/>
            <person name="La Ragione R."/>
            <person name="Hildebrand F."/>
            <person name="Pallen M.J."/>
        </authorList>
    </citation>
    <scope>NUCLEOTIDE SEQUENCE</scope>
    <source>
        <strain evidence="3">ChiBcec2-4451</strain>
    </source>
</reference>
<dbReference type="InterPro" id="IPR058598">
    <property type="entry name" value="Gly_zipper-like_dom"/>
</dbReference>
<gene>
    <name evidence="3" type="ORF">IAA63_10065</name>
</gene>
<proteinExistence type="predicted"/>
<evidence type="ECO:0000313" key="4">
    <source>
        <dbReference type="Proteomes" id="UP000886723"/>
    </source>
</evidence>
<reference evidence="3" key="1">
    <citation type="submission" date="2020-10" db="EMBL/GenBank/DDBJ databases">
        <authorList>
            <person name="Gilroy R."/>
        </authorList>
    </citation>
    <scope>NUCLEOTIDE SEQUENCE</scope>
    <source>
        <strain evidence="3">ChiBcec2-4451</strain>
    </source>
</reference>
<feature type="transmembrane region" description="Helical" evidence="1">
    <location>
        <begin position="20"/>
        <end position="51"/>
    </location>
</feature>
<organism evidence="3 4">
    <name type="scientific">Candidatus Pullilachnospira stercoravium</name>
    <dbReference type="NCBI Taxonomy" id="2840913"/>
    <lineage>
        <taxon>Bacteria</taxon>
        <taxon>Bacillati</taxon>
        <taxon>Bacillota</taxon>
        <taxon>Clostridia</taxon>
        <taxon>Lachnospirales</taxon>
        <taxon>Lachnospiraceae</taxon>
        <taxon>Lachnospiraceae incertae sedis</taxon>
        <taxon>Candidatus Pullilachnospira</taxon>
    </lineage>
</organism>
<name>A0A9D1T6K6_9FIRM</name>
<dbReference type="Pfam" id="PF26273">
    <property type="entry name" value="Gly_zipper"/>
    <property type="match status" value="1"/>
</dbReference>
<keyword evidence="1" id="KW-0472">Membrane</keyword>
<keyword evidence="1" id="KW-1133">Transmembrane helix</keyword>
<comment type="caution">
    <text evidence="3">The sequence shown here is derived from an EMBL/GenBank/DDBJ whole genome shotgun (WGS) entry which is preliminary data.</text>
</comment>
<sequence>MNNENSEKEKNDRKKENNYLAIALSLGVVFGILADNLALGLALGVAIGCLLDIRKEKKP</sequence>